<proteinExistence type="predicted"/>
<dbReference type="EMBL" id="HG792022">
    <property type="protein sequence ID" value="CDM38084.1"/>
    <property type="molecule type" value="Genomic_DNA"/>
</dbReference>
<feature type="region of interest" description="Disordered" evidence="1">
    <location>
        <begin position="40"/>
        <end position="99"/>
    </location>
</feature>
<name>W6QVC7_PENRF</name>
<organism evidence="2 3">
    <name type="scientific">Penicillium roqueforti (strain FM164)</name>
    <dbReference type="NCBI Taxonomy" id="1365484"/>
    <lineage>
        <taxon>Eukaryota</taxon>
        <taxon>Fungi</taxon>
        <taxon>Dikarya</taxon>
        <taxon>Ascomycota</taxon>
        <taxon>Pezizomycotina</taxon>
        <taxon>Eurotiomycetes</taxon>
        <taxon>Eurotiomycetidae</taxon>
        <taxon>Eurotiales</taxon>
        <taxon>Aspergillaceae</taxon>
        <taxon>Penicillium</taxon>
    </lineage>
</organism>
<evidence type="ECO:0000313" key="2">
    <source>
        <dbReference type="EMBL" id="CDM38084.1"/>
    </source>
</evidence>
<sequence length="99" mass="10871">MRVLNQSSALLGPAGKSKCRRMNLASITFHRRLLGRNPNSICSTKRGTTSEELQHTIEPSDEADIKHLDQSHSRRGDLAPHEALPKSIAATNAEETLIS</sequence>
<reference evidence="2" key="1">
    <citation type="journal article" date="2014" name="Nat. Commun.">
        <title>Multiple recent horizontal transfers of a large genomic region in cheese making fungi.</title>
        <authorList>
            <person name="Cheeseman K."/>
            <person name="Ropars J."/>
            <person name="Renault P."/>
            <person name="Dupont J."/>
            <person name="Gouzy J."/>
            <person name="Branca A."/>
            <person name="Abraham A.L."/>
            <person name="Ceppi M."/>
            <person name="Conseiller E."/>
            <person name="Debuchy R."/>
            <person name="Malagnac F."/>
            <person name="Goarin A."/>
            <person name="Silar P."/>
            <person name="Lacoste S."/>
            <person name="Sallet E."/>
            <person name="Bensimon A."/>
            <person name="Giraud T."/>
            <person name="Brygoo Y."/>
        </authorList>
    </citation>
    <scope>NUCLEOTIDE SEQUENCE [LARGE SCALE GENOMIC DNA]</scope>
    <source>
        <strain evidence="2">FM164</strain>
    </source>
</reference>
<gene>
    <name evidence="2" type="ORF">PROQFM164_S08g000135</name>
</gene>
<dbReference type="AlphaFoldDB" id="W6QVC7"/>
<evidence type="ECO:0000313" key="3">
    <source>
        <dbReference type="Proteomes" id="UP000030686"/>
    </source>
</evidence>
<dbReference type="Proteomes" id="UP000030686">
    <property type="component" value="Unassembled WGS sequence"/>
</dbReference>
<accession>W6QVC7</accession>
<keyword evidence="3" id="KW-1185">Reference proteome</keyword>
<evidence type="ECO:0000256" key="1">
    <source>
        <dbReference type="SAM" id="MobiDB-lite"/>
    </source>
</evidence>
<dbReference type="OrthoDB" id="4326264at2759"/>
<feature type="compositionally biased region" description="Polar residues" evidence="1">
    <location>
        <begin position="89"/>
        <end position="99"/>
    </location>
</feature>
<protein>
    <submittedName>
        <fullName evidence="2">Uncharacterized protein</fullName>
    </submittedName>
</protein>
<feature type="compositionally biased region" description="Basic and acidic residues" evidence="1">
    <location>
        <begin position="63"/>
        <end position="84"/>
    </location>
</feature>